<comment type="cofactor">
    <cofactor evidence="6">
        <name>[2Fe-2S] cluster</name>
        <dbReference type="ChEBI" id="CHEBI:190135"/>
    </cofactor>
</comment>
<dbReference type="Proteomes" id="UP000772618">
    <property type="component" value="Unassembled WGS sequence"/>
</dbReference>
<accession>A0ABS5VMM3</accession>
<evidence type="ECO:0000313" key="8">
    <source>
        <dbReference type="EMBL" id="MBT1702263.1"/>
    </source>
</evidence>
<dbReference type="SUPFAM" id="SSF52833">
    <property type="entry name" value="Thioredoxin-like"/>
    <property type="match status" value="1"/>
</dbReference>
<evidence type="ECO:0000256" key="4">
    <source>
        <dbReference type="ARBA" id="ARBA00023004"/>
    </source>
</evidence>
<keyword evidence="4" id="KW-0408">Iron</keyword>
<dbReference type="InterPro" id="IPR036249">
    <property type="entry name" value="Thioredoxin-like_sf"/>
</dbReference>
<evidence type="ECO:0000256" key="6">
    <source>
        <dbReference type="ARBA" id="ARBA00034078"/>
    </source>
</evidence>
<dbReference type="Pfam" id="PF01257">
    <property type="entry name" value="2Fe-2S_thioredx"/>
    <property type="match status" value="1"/>
</dbReference>
<evidence type="ECO:0000256" key="3">
    <source>
        <dbReference type="ARBA" id="ARBA00022723"/>
    </source>
</evidence>
<reference evidence="8 9" key="1">
    <citation type="submission" date="2021-05" db="EMBL/GenBank/DDBJ databases">
        <title>A Polyphasic approach of four new species of the genus Ohtaekwangia: Ohtaekwangia histidinii sp. nov., Ohtaekwangia cretensis sp. nov., Ohtaekwangia indiensis sp. nov., Ohtaekwangia reichenbachii sp. nov. from diverse environment.</title>
        <authorList>
            <person name="Octaviana S."/>
        </authorList>
    </citation>
    <scope>NUCLEOTIDE SEQUENCE [LARGE SCALE GENOMIC DNA]</scope>
    <source>
        <strain evidence="8 9">PWU20</strain>
    </source>
</reference>
<dbReference type="InterPro" id="IPR002023">
    <property type="entry name" value="NuoE-like"/>
</dbReference>
<dbReference type="PIRSF" id="PIRSF000216">
    <property type="entry name" value="NADH_DH_24kDa"/>
    <property type="match status" value="1"/>
</dbReference>
<gene>
    <name evidence="8" type="ORF">KK060_03175</name>
</gene>
<dbReference type="NCBIfam" id="TIGR01958">
    <property type="entry name" value="nuoE_fam"/>
    <property type="match status" value="1"/>
</dbReference>
<proteinExistence type="inferred from homology"/>
<dbReference type="PANTHER" id="PTHR10371:SF3">
    <property type="entry name" value="NADH DEHYDROGENASE [UBIQUINONE] FLAVOPROTEIN 2, MITOCHONDRIAL"/>
    <property type="match status" value="1"/>
</dbReference>
<sequence length="183" mass="20272">MEQPQFSPAAMALVQKIIKRYPEGRHKSALLPILHIAQAEFGGWLSPSTMDYVASILNIKPIEVYEVASFYTMYNMRPVGKCVLEVCRTGPCALRGSDDIIEYLENKLGIKEGETTADGMFTLKAVECLASCGSAPMMQVGNHYIENLSVEKMDEVLDQLKTRHNVPNPDYGSPYPVSPENNG</sequence>
<comment type="caution">
    <text evidence="8">The sequence shown here is derived from an EMBL/GenBank/DDBJ whole genome shotgun (WGS) entry which is preliminary data.</text>
</comment>
<dbReference type="InterPro" id="IPR041921">
    <property type="entry name" value="NuoE_N"/>
</dbReference>
<comment type="similarity">
    <text evidence="1">Belongs to the complex I 24 kDa subunit family.</text>
</comment>
<evidence type="ECO:0000256" key="2">
    <source>
        <dbReference type="ARBA" id="ARBA00022714"/>
    </source>
</evidence>
<dbReference type="Gene3D" id="1.10.10.1590">
    <property type="entry name" value="NADH-quinone oxidoreductase subunit E"/>
    <property type="match status" value="1"/>
</dbReference>
<protein>
    <submittedName>
        <fullName evidence="8">NAD(P)H-dependent oxidoreductase subunit E</fullName>
    </submittedName>
</protein>
<organism evidence="8 9">
    <name type="scientific">Chryseosolibacter indicus</name>
    <dbReference type="NCBI Taxonomy" id="2782351"/>
    <lineage>
        <taxon>Bacteria</taxon>
        <taxon>Pseudomonadati</taxon>
        <taxon>Bacteroidota</taxon>
        <taxon>Cytophagia</taxon>
        <taxon>Cytophagales</taxon>
        <taxon>Chryseotaleaceae</taxon>
        <taxon>Chryseosolibacter</taxon>
    </lineage>
</organism>
<keyword evidence="5" id="KW-0411">Iron-sulfur</keyword>
<dbReference type="InterPro" id="IPR042128">
    <property type="entry name" value="NuoE_dom"/>
</dbReference>
<dbReference type="PANTHER" id="PTHR10371">
    <property type="entry name" value="NADH DEHYDROGENASE UBIQUINONE FLAVOPROTEIN 2, MITOCHONDRIAL"/>
    <property type="match status" value="1"/>
</dbReference>
<dbReference type="Gene3D" id="3.40.30.10">
    <property type="entry name" value="Glutaredoxin"/>
    <property type="match status" value="1"/>
</dbReference>
<evidence type="ECO:0000313" key="9">
    <source>
        <dbReference type="Proteomes" id="UP000772618"/>
    </source>
</evidence>
<keyword evidence="3" id="KW-0479">Metal-binding</keyword>
<evidence type="ECO:0000256" key="5">
    <source>
        <dbReference type="ARBA" id="ARBA00023014"/>
    </source>
</evidence>
<dbReference type="CDD" id="cd03064">
    <property type="entry name" value="TRX_Fd_NuoE"/>
    <property type="match status" value="1"/>
</dbReference>
<name>A0ABS5VMM3_9BACT</name>
<dbReference type="PROSITE" id="PS01099">
    <property type="entry name" value="COMPLEX1_24K"/>
    <property type="match status" value="1"/>
</dbReference>
<keyword evidence="2" id="KW-0001">2Fe-2S</keyword>
<feature type="region of interest" description="Disordered" evidence="7">
    <location>
        <begin position="163"/>
        <end position="183"/>
    </location>
</feature>
<evidence type="ECO:0000256" key="1">
    <source>
        <dbReference type="ARBA" id="ARBA00010643"/>
    </source>
</evidence>
<keyword evidence="9" id="KW-1185">Reference proteome</keyword>
<evidence type="ECO:0000256" key="7">
    <source>
        <dbReference type="SAM" id="MobiDB-lite"/>
    </source>
</evidence>
<dbReference type="EMBL" id="JAHESD010000004">
    <property type="protein sequence ID" value="MBT1702263.1"/>
    <property type="molecule type" value="Genomic_DNA"/>
</dbReference>